<dbReference type="PANTHER" id="PTHR46368:SF4">
    <property type="entry name" value="OS10G0403700 PROTEIN"/>
    <property type="match status" value="1"/>
</dbReference>
<dbReference type="Proteomes" id="UP001630127">
    <property type="component" value="Unassembled WGS sequence"/>
</dbReference>
<dbReference type="PANTHER" id="PTHR46368">
    <property type="match status" value="1"/>
</dbReference>
<organism evidence="1 2">
    <name type="scientific">Cinchona calisaya</name>
    <dbReference type="NCBI Taxonomy" id="153742"/>
    <lineage>
        <taxon>Eukaryota</taxon>
        <taxon>Viridiplantae</taxon>
        <taxon>Streptophyta</taxon>
        <taxon>Embryophyta</taxon>
        <taxon>Tracheophyta</taxon>
        <taxon>Spermatophyta</taxon>
        <taxon>Magnoliopsida</taxon>
        <taxon>eudicotyledons</taxon>
        <taxon>Gunneridae</taxon>
        <taxon>Pentapetalae</taxon>
        <taxon>asterids</taxon>
        <taxon>lamiids</taxon>
        <taxon>Gentianales</taxon>
        <taxon>Rubiaceae</taxon>
        <taxon>Cinchonoideae</taxon>
        <taxon>Cinchoneae</taxon>
        <taxon>Cinchona</taxon>
    </lineage>
</organism>
<reference evidence="1 2" key="1">
    <citation type="submission" date="2024-11" db="EMBL/GenBank/DDBJ databases">
        <title>A near-complete genome assembly of Cinchona calisaya.</title>
        <authorList>
            <person name="Lian D.C."/>
            <person name="Zhao X.W."/>
            <person name="Wei L."/>
        </authorList>
    </citation>
    <scope>NUCLEOTIDE SEQUENCE [LARGE SCALE GENOMIC DNA]</scope>
    <source>
        <tissue evidence="1">Nenye</tissue>
    </source>
</reference>
<comment type="caution">
    <text evidence="1">The sequence shown here is derived from an EMBL/GenBank/DDBJ whole genome shotgun (WGS) entry which is preliminary data.</text>
</comment>
<evidence type="ECO:0000313" key="1">
    <source>
        <dbReference type="EMBL" id="KAL3504621.1"/>
    </source>
</evidence>
<evidence type="ECO:0000313" key="2">
    <source>
        <dbReference type="Proteomes" id="UP001630127"/>
    </source>
</evidence>
<name>A0ABD2YB04_9GENT</name>
<protein>
    <submittedName>
        <fullName evidence="1">Uncharacterized protein</fullName>
    </submittedName>
</protein>
<accession>A0ABD2YB04</accession>
<sequence length="224" mass="24934">MEGGKFGHLKEISKDGKEVEAAEAIRLALINAAQQKWKRIQIEVENKVVTIFTFAPDPHFLENDDRLPKGVTALPGPVFNKSGVLISCGASLYWEEGKVAIFHCSFLSNLTTDVTVVGTKGNLRLHDFIIPLEENKASLYTSYESGFTDLQRRLKPNSGDHVVTNELPQEVEMVKELSWLIGIIKAVGGKPEKKWQTLSRKTQLVRDAVKASIERGFESVEVIS</sequence>
<keyword evidence="2" id="KW-1185">Reference proteome</keyword>
<dbReference type="AlphaFoldDB" id="A0ABD2YB04"/>
<dbReference type="SUPFAM" id="SSF55347">
    <property type="entry name" value="Glyceraldehyde-3-phosphate dehydrogenase-like, C-terminal domain"/>
    <property type="match status" value="1"/>
</dbReference>
<gene>
    <name evidence="1" type="ORF">ACH5RR_034462</name>
</gene>
<proteinExistence type="predicted"/>
<dbReference type="Gene3D" id="3.30.360.10">
    <property type="entry name" value="Dihydrodipicolinate Reductase, domain 2"/>
    <property type="match status" value="1"/>
</dbReference>
<dbReference type="EMBL" id="JBJUIK010000014">
    <property type="protein sequence ID" value="KAL3504621.1"/>
    <property type="molecule type" value="Genomic_DNA"/>
</dbReference>